<sequence length="477" mass="55029">MINQLAGYFDQMAAIIRRIEDKEIFREKDFASLLGDKNHQIYFELISFFPQLIRDNRTAGSLMISDIGEDFSMAVSQVLAQDNIAMLHLLLYYMDRGIGDCYDQMIGFEDDIEVCDALNDNYHDTDIIILRKVGCRWEMRQPGKGLNGLLQNFYYIDQNRLDGMRLRNYILDRTAVMRSRKTSLKIAVSPITRKKSVEFSAPYEGVNGRTGIPQKLFRVERVLGEKLITDQVIENIHIAGAKETDILVFPEMLGTEEMLCKVMEALESDWKTNVPTLIVFPSVWEKTENDLANTNKSYMILNGDEVLFEQHKRCDYKYDTEGGPVYEDINRDRDKNNILNVIHVEGLGRICIIICYDYLDEENQERIMKNIRPTLVCTPSFSTGSFHFKTLAEAFFKQSCNLVWCNTCSAAHETDKDRNFEIIGLVTTLSKQCEQFNPNSFERIFEGKTKCGRENCKNCIYYAEIPLNRDSVKTGEP</sequence>
<dbReference type="SUPFAM" id="SSF56317">
    <property type="entry name" value="Carbon-nitrogen hydrolase"/>
    <property type="match status" value="1"/>
</dbReference>
<dbReference type="AlphaFoldDB" id="A0A9D2R2Q9"/>
<reference evidence="1" key="2">
    <citation type="submission" date="2021-04" db="EMBL/GenBank/DDBJ databases">
        <authorList>
            <person name="Gilroy R."/>
        </authorList>
    </citation>
    <scope>NUCLEOTIDE SEQUENCE</scope>
    <source>
        <strain evidence="1">ChiGjej3B3-11674</strain>
    </source>
</reference>
<name>A0A9D2R2Q9_9FIRM</name>
<gene>
    <name evidence="1" type="ORF">H9911_00280</name>
</gene>
<comment type="caution">
    <text evidence="1">The sequence shown here is derived from an EMBL/GenBank/DDBJ whole genome shotgun (WGS) entry which is preliminary data.</text>
</comment>
<dbReference type="Gene3D" id="3.60.110.10">
    <property type="entry name" value="Carbon-nitrogen hydrolase"/>
    <property type="match status" value="1"/>
</dbReference>
<dbReference type="Proteomes" id="UP000823897">
    <property type="component" value="Unassembled WGS sequence"/>
</dbReference>
<dbReference type="InterPro" id="IPR036526">
    <property type="entry name" value="C-N_Hydrolase_sf"/>
</dbReference>
<dbReference type="EMBL" id="DWUV01000007">
    <property type="protein sequence ID" value="HJD32960.1"/>
    <property type="molecule type" value="Genomic_DNA"/>
</dbReference>
<evidence type="ECO:0000313" key="2">
    <source>
        <dbReference type="Proteomes" id="UP000823897"/>
    </source>
</evidence>
<accession>A0A9D2R2Q9</accession>
<reference evidence="1" key="1">
    <citation type="journal article" date="2021" name="PeerJ">
        <title>Extensive microbial diversity within the chicken gut microbiome revealed by metagenomics and culture.</title>
        <authorList>
            <person name="Gilroy R."/>
            <person name="Ravi A."/>
            <person name="Getino M."/>
            <person name="Pursley I."/>
            <person name="Horton D.L."/>
            <person name="Alikhan N.F."/>
            <person name="Baker D."/>
            <person name="Gharbi K."/>
            <person name="Hall N."/>
            <person name="Watson M."/>
            <person name="Adriaenssens E.M."/>
            <person name="Foster-Nyarko E."/>
            <person name="Jarju S."/>
            <person name="Secka A."/>
            <person name="Antonio M."/>
            <person name="Oren A."/>
            <person name="Chaudhuri R.R."/>
            <person name="La Ragione R."/>
            <person name="Hildebrand F."/>
            <person name="Pallen M.J."/>
        </authorList>
    </citation>
    <scope>NUCLEOTIDE SEQUENCE</scope>
    <source>
        <strain evidence="1">ChiGjej3B3-11674</strain>
    </source>
</reference>
<evidence type="ECO:0000313" key="1">
    <source>
        <dbReference type="EMBL" id="HJD32960.1"/>
    </source>
</evidence>
<proteinExistence type="predicted"/>
<organism evidence="1 2">
    <name type="scientific">Candidatus Mediterraneibacter tabaqchaliae</name>
    <dbReference type="NCBI Taxonomy" id="2838689"/>
    <lineage>
        <taxon>Bacteria</taxon>
        <taxon>Bacillati</taxon>
        <taxon>Bacillota</taxon>
        <taxon>Clostridia</taxon>
        <taxon>Lachnospirales</taxon>
        <taxon>Lachnospiraceae</taxon>
        <taxon>Mediterraneibacter</taxon>
    </lineage>
</organism>
<protein>
    <submittedName>
        <fullName evidence="1">Uncharacterized protein</fullName>
    </submittedName>
</protein>